<proteinExistence type="predicted"/>
<dbReference type="PANTHER" id="PTHR11373:SF32">
    <property type="entry name" value="DEOXYGUANOSINETRIPHOSPHATE TRIPHOSPHOHYDROLASE"/>
    <property type="match status" value="1"/>
</dbReference>
<dbReference type="InterPro" id="IPR003607">
    <property type="entry name" value="HD/PDEase_dom"/>
</dbReference>
<protein>
    <submittedName>
        <fullName evidence="3">dGTPase</fullName>
    </submittedName>
</protein>
<dbReference type="AlphaFoldDB" id="A0A1T5DZG4"/>
<dbReference type="InterPro" id="IPR006674">
    <property type="entry name" value="HD_domain"/>
</dbReference>
<keyword evidence="4" id="KW-1185">Reference proteome</keyword>
<dbReference type="GO" id="GO:0006203">
    <property type="term" value="P:dGTP catabolic process"/>
    <property type="evidence" value="ECO:0007669"/>
    <property type="project" value="TreeGrafter"/>
</dbReference>
<name>A0A1T5DZG4_9BACT</name>
<dbReference type="EMBL" id="FUYV01000005">
    <property type="protein sequence ID" value="SKB77055.1"/>
    <property type="molecule type" value="Genomic_DNA"/>
</dbReference>
<dbReference type="RefSeq" id="WP_079556938.1">
    <property type="nucleotide sequence ID" value="NZ_CP021904.1"/>
</dbReference>
<dbReference type="SMART" id="SM00471">
    <property type="entry name" value="HDc"/>
    <property type="match status" value="1"/>
</dbReference>
<dbReference type="SUPFAM" id="SSF109604">
    <property type="entry name" value="HD-domain/PDEase-like"/>
    <property type="match status" value="1"/>
</dbReference>
<dbReference type="InterPro" id="IPR023293">
    <property type="entry name" value="dGTP_triP_hydro_central_sf"/>
</dbReference>
<dbReference type="InterPro" id="IPR026875">
    <property type="entry name" value="PHydrolase_assoc_dom"/>
</dbReference>
<dbReference type="Proteomes" id="UP000191055">
    <property type="component" value="Unassembled WGS sequence"/>
</dbReference>
<dbReference type="CDD" id="cd00077">
    <property type="entry name" value="HDc"/>
    <property type="match status" value="1"/>
</dbReference>
<dbReference type="OrthoDB" id="9803619at2"/>
<dbReference type="KEGG" id="asx:CDL62_08305"/>
<evidence type="ECO:0000256" key="1">
    <source>
        <dbReference type="ARBA" id="ARBA00022801"/>
    </source>
</evidence>
<sequence>MNWNQLLSSKRTGETDSQKIIHDRTQFQRDYDRLIFSSPFRRMQDKTQVFPLPGSIFVHNRLTHSLEVASVGRSLGNNISRFLSENNITQNPLVKELGSVTAAACLAHDMGNPPFGHSGEKAISLFFKSGEGERYKNLINNESVWDDFTDFEGNANALRLLTHQFAGRRRGGFNLTYTTVASIVKYPYASGTPERKKYGYFQPEHQTWQQIVNELGIRKISDKPEIYARHPLVYLVEAADDICYHLMDIEDAHKLGILSTETTRHHFMQFFDADSEKKSLDYIHSICNEVTDANEQIAFLRALVIGKLVDACSEVFRENHEQILQGEFSGSLIGKLSGTLATAMKACEKTGFETIYKHPSVVEIEIAGFKILGTLLREFCHAVMHPDDYYAKLLLPFIPQQYRVADNAPVPQKLQTVLDFISGMTDVYALNLYRKINGMGLSDKR</sequence>
<dbReference type="Pfam" id="PF01966">
    <property type="entry name" value="HD"/>
    <property type="match status" value="1"/>
</dbReference>
<dbReference type="Pfam" id="PF13286">
    <property type="entry name" value="HD_assoc"/>
    <property type="match status" value="1"/>
</dbReference>
<gene>
    <name evidence="3" type="ORF">SAMN03080601_01171</name>
</gene>
<dbReference type="Gene3D" id="1.10.3210.10">
    <property type="entry name" value="Hypothetical protein af1432"/>
    <property type="match status" value="1"/>
</dbReference>
<dbReference type="STRING" id="889453.SAMN03080601_01171"/>
<organism evidence="3 4">
    <name type="scientific">Alkalitalea saponilacus</name>
    <dbReference type="NCBI Taxonomy" id="889453"/>
    <lineage>
        <taxon>Bacteria</taxon>
        <taxon>Pseudomonadati</taxon>
        <taxon>Bacteroidota</taxon>
        <taxon>Bacteroidia</taxon>
        <taxon>Marinilabiliales</taxon>
        <taxon>Marinilabiliaceae</taxon>
        <taxon>Alkalitalea</taxon>
    </lineage>
</organism>
<dbReference type="InterPro" id="IPR006261">
    <property type="entry name" value="dGTPase"/>
</dbReference>
<dbReference type="Gene3D" id="1.10.3550.10">
    <property type="entry name" value="eoxyguanosinetriphosphate triphosphohydrolase domain-like"/>
    <property type="match status" value="1"/>
</dbReference>
<dbReference type="PANTHER" id="PTHR11373">
    <property type="entry name" value="DEOXYNUCLEOSIDE TRIPHOSPHATE TRIPHOSPHOHYDROLASE"/>
    <property type="match status" value="1"/>
</dbReference>
<evidence type="ECO:0000313" key="4">
    <source>
        <dbReference type="Proteomes" id="UP000191055"/>
    </source>
</evidence>
<feature type="domain" description="HD/PDEase" evidence="2">
    <location>
        <begin position="57"/>
        <end position="254"/>
    </location>
</feature>
<evidence type="ECO:0000313" key="3">
    <source>
        <dbReference type="EMBL" id="SKB77055.1"/>
    </source>
</evidence>
<dbReference type="NCBIfam" id="TIGR01353">
    <property type="entry name" value="dGTP_triPase"/>
    <property type="match status" value="1"/>
</dbReference>
<dbReference type="GO" id="GO:0008832">
    <property type="term" value="F:dGTPase activity"/>
    <property type="evidence" value="ECO:0007669"/>
    <property type="project" value="TreeGrafter"/>
</dbReference>
<dbReference type="Gene3D" id="1.10.3410.10">
    <property type="entry name" value="putative deoxyguanosinetriphosphate triphosphohydrolase like domain"/>
    <property type="match status" value="1"/>
</dbReference>
<keyword evidence="1" id="KW-0378">Hydrolase</keyword>
<accession>A0A1T5DZG4</accession>
<reference evidence="3 4" key="1">
    <citation type="submission" date="2017-02" db="EMBL/GenBank/DDBJ databases">
        <authorList>
            <person name="Peterson S.W."/>
        </authorList>
    </citation>
    <scope>NUCLEOTIDE SEQUENCE [LARGE SCALE GENOMIC DNA]</scope>
    <source>
        <strain evidence="3 4">DSM 24412</strain>
    </source>
</reference>
<evidence type="ECO:0000259" key="2">
    <source>
        <dbReference type="SMART" id="SM00471"/>
    </source>
</evidence>
<dbReference type="InterPro" id="IPR050135">
    <property type="entry name" value="dGTPase-like"/>
</dbReference>
<dbReference type="InterPro" id="IPR027432">
    <property type="entry name" value="dGTP_triphosphohydrolase_C"/>
</dbReference>